<dbReference type="PANTHER" id="PTHR44196">
    <property type="entry name" value="DEHYDROGENASE/REDUCTASE SDR FAMILY MEMBER 7B"/>
    <property type="match status" value="1"/>
</dbReference>
<evidence type="ECO:0000313" key="3">
    <source>
        <dbReference type="EMBL" id="AUV83455.1"/>
    </source>
</evidence>
<dbReference type="RefSeq" id="WP_103427144.1">
    <property type="nucleotide sequence ID" value="NZ_CP026309.1"/>
</dbReference>
<keyword evidence="4" id="KW-1185">Reference proteome</keyword>
<dbReference type="Pfam" id="PF00106">
    <property type="entry name" value="adh_short"/>
    <property type="match status" value="1"/>
</dbReference>
<sequence>MSTVFVTGAASGIGRATALRLAGRGHRVVAFDVDADGLASLPSAIETHVGDVTDEERVRETLPSDLDALVNCAATYELGAVEDADWEVVERQFRVNVFGTLAVTRAALPLLRANGGRVVTLSSVLGRASLPLHGVYAGTKHAVEGVFDALRAEQDDVDVVLVEPGAVRTGFTERAKAGLDGDSVHRDLSDRVARHYDPGGVPPERVARVVVRAVESSAPKARYLVTGQARLLLFCRALLPEPLYDRVALARVRNRSVPRASLELIGDALSAGVTRVLGRHG</sequence>
<gene>
    <name evidence="3" type="ORF">C2R22_18895</name>
</gene>
<organism evidence="3 4">
    <name type="scientific">Salinigranum rubrum</name>
    <dbReference type="NCBI Taxonomy" id="755307"/>
    <lineage>
        <taxon>Archaea</taxon>
        <taxon>Methanobacteriati</taxon>
        <taxon>Methanobacteriota</taxon>
        <taxon>Stenosarchaea group</taxon>
        <taxon>Halobacteria</taxon>
        <taxon>Halobacteriales</taxon>
        <taxon>Haloferacaceae</taxon>
        <taxon>Salinigranum</taxon>
    </lineage>
</organism>
<evidence type="ECO:0000313" key="4">
    <source>
        <dbReference type="Proteomes" id="UP000236584"/>
    </source>
</evidence>
<comment type="similarity">
    <text evidence="1">Belongs to the short-chain dehydrogenases/reductases (SDR) family.</text>
</comment>
<dbReference type="GO" id="GO:0016491">
    <property type="term" value="F:oxidoreductase activity"/>
    <property type="evidence" value="ECO:0007669"/>
    <property type="project" value="UniProtKB-KW"/>
</dbReference>
<dbReference type="EMBL" id="CP026309">
    <property type="protein sequence ID" value="AUV83455.1"/>
    <property type="molecule type" value="Genomic_DNA"/>
</dbReference>
<dbReference type="GO" id="GO:0016020">
    <property type="term" value="C:membrane"/>
    <property type="evidence" value="ECO:0007669"/>
    <property type="project" value="TreeGrafter"/>
</dbReference>
<dbReference type="PANTHER" id="PTHR44196:SF3">
    <property type="entry name" value="SHORT CHAIN DEHYDROGENASE FAMILY PROTEIN"/>
    <property type="match status" value="1"/>
</dbReference>
<name>A0A2I8VNI8_9EURY</name>
<dbReference type="GeneID" id="35594205"/>
<dbReference type="SUPFAM" id="SSF51735">
    <property type="entry name" value="NAD(P)-binding Rossmann-fold domains"/>
    <property type="match status" value="1"/>
</dbReference>
<dbReference type="Proteomes" id="UP000236584">
    <property type="component" value="Chromosome"/>
</dbReference>
<dbReference type="OrthoDB" id="176960at2157"/>
<dbReference type="InterPro" id="IPR036291">
    <property type="entry name" value="NAD(P)-bd_dom_sf"/>
</dbReference>
<dbReference type="AlphaFoldDB" id="A0A2I8VNI8"/>
<dbReference type="InterPro" id="IPR020904">
    <property type="entry name" value="Sc_DH/Rdtase_CS"/>
</dbReference>
<accession>A0A2I8VNI8</accession>
<dbReference type="InterPro" id="IPR002347">
    <property type="entry name" value="SDR_fam"/>
</dbReference>
<proteinExistence type="inferred from homology"/>
<protein>
    <submittedName>
        <fullName evidence="3">Oxidoreductase</fullName>
    </submittedName>
</protein>
<evidence type="ECO:0000256" key="1">
    <source>
        <dbReference type="ARBA" id="ARBA00006484"/>
    </source>
</evidence>
<dbReference type="Gene3D" id="3.40.50.720">
    <property type="entry name" value="NAD(P)-binding Rossmann-like Domain"/>
    <property type="match status" value="1"/>
</dbReference>
<reference evidence="3 4" key="1">
    <citation type="submission" date="2018-01" db="EMBL/GenBank/DDBJ databases">
        <title>Complete genome sequence of Salinigranum rubrum GX10T, an extremely halophilic archaeon isolated from a marine solar saltern.</title>
        <authorList>
            <person name="Han S."/>
        </authorList>
    </citation>
    <scope>NUCLEOTIDE SEQUENCE [LARGE SCALE GENOMIC DNA]</scope>
    <source>
        <strain evidence="3 4">GX10</strain>
    </source>
</reference>
<evidence type="ECO:0000256" key="2">
    <source>
        <dbReference type="ARBA" id="ARBA00023002"/>
    </source>
</evidence>
<dbReference type="PRINTS" id="PR00081">
    <property type="entry name" value="GDHRDH"/>
</dbReference>
<dbReference type="PROSITE" id="PS00061">
    <property type="entry name" value="ADH_SHORT"/>
    <property type="match status" value="1"/>
</dbReference>
<keyword evidence="2" id="KW-0560">Oxidoreductase</keyword>
<dbReference type="KEGG" id="srub:C2R22_18895"/>